<dbReference type="OrthoDB" id="250531at2"/>
<dbReference type="Gene3D" id="3.30.70.890">
    <property type="entry name" value="GHMP kinase, C-terminal domain"/>
    <property type="match status" value="1"/>
</dbReference>
<dbReference type="InterPro" id="IPR020568">
    <property type="entry name" value="Ribosomal_Su5_D2-typ_SF"/>
</dbReference>
<keyword evidence="3 7" id="KW-0808">Transferase</keyword>
<dbReference type="Pfam" id="PF10509">
    <property type="entry name" value="GalKase_gal_bdg"/>
    <property type="match status" value="1"/>
</dbReference>
<evidence type="ECO:0000313" key="8">
    <source>
        <dbReference type="Proteomes" id="UP000194903"/>
    </source>
</evidence>
<dbReference type="PANTHER" id="PTHR10457">
    <property type="entry name" value="MEVALONATE KINASE/GALACTOKINASE"/>
    <property type="match status" value="1"/>
</dbReference>
<keyword evidence="8" id="KW-1185">Reference proteome</keyword>
<reference evidence="7 8" key="1">
    <citation type="submission" date="2017-05" db="EMBL/GenBank/DDBJ databases">
        <title>Butyricicoccus porcorum sp. nov. a butyrate-producing bacterium from the swine intestinal tract.</title>
        <authorList>
            <person name="Trachsel J."/>
            <person name="Humphrey S."/>
            <person name="Allen H.K."/>
        </authorList>
    </citation>
    <scope>NUCLEOTIDE SEQUENCE [LARGE SCALE GENOMIC DNA]</scope>
    <source>
        <strain evidence="7">BB10</strain>
    </source>
</reference>
<evidence type="ECO:0000256" key="2">
    <source>
        <dbReference type="ARBA" id="ARBA00022741"/>
    </source>
</evidence>
<dbReference type="Gene3D" id="3.30.230.10">
    <property type="match status" value="1"/>
</dbReference>
<evidence type="ECO:0000259" key="6">
    <source>
        <dbReference type="Pfam" id="PF10509"/>
    </source>
</evidence>
<feature type="domain" description="GHMP kinase N-terminal" evidence="5">
    <location>
        <begin position="132"/>
        <end position="219"/>
    </location>
</feature>
<comment type="caution">
    <text evidence="7">The sequence shown here is derived from an EMBL/GenBank/DDBJ whole genome shotgun (WGS) entry which is preliminary data.</text>
</comment>
<evidence type="ECO:0000256" key="1">
    <source>
        <dbReference type="ARBA" id="ARBA00006566"/>
    </source>
</evidence>
<keyword evidence="4" id="KW-0067">ATP-binding</keyword>
<dbReference type="InterPro" id="IPR000705">
    <property type="entry name" value="Galactokinase"/>
</dbReference>
<keyword evidence="3 7" id="KW-0418">Kinase</keyword>
<dbReference type="GO" id="GO:0004335">
    <property type="term" value="F:galactokinase activity"/>
    <property type="evidence" value="ECO:0007669"/>
    <property type="project" value="InterPro"/>
</dbReference>
<dbReference type="SUPFAM" id="SSF54211">
    <property type="entry name" value="Ribosomal protein S5 domain 2-like"/>
    <property type="match status" value="1"/>
</dbReference>
<feature type="domain" description="Galactokinase N-terminal" evidence="6">
    <location>
        <begin position="47"/>
        <end position="95"/>
    </location>
</feature>
<dbReference type="EMBL" id="NHOC01000003">
    <property type="protein sequence ID" value="OUM21228.1"/>
    <property type="molecule type" value="Genomic_DNA"/>
</dbReference>
<name>A0A252F616_9FIRM</name>
<dbReference type="InterPro" id="IPR019539">
    <property type="entry name" value="GalKase_N"/>
</dbReference>
<dbReference type="PRINTS" id="PR00959">
    <property type="entry name" value="MEVGALKINASE"/>
</dbReference>
<comment type="similarity">
    <text evidence="1">Belongs to the GHMP kinase family. GalK subfamily.</text>
</comment>
<accession>A0A252F616</accession>
<evidence type="ECO:0000259" key="5">
    <source>
        <dbReference type="Pfam" id="PF00288"/>
    </source>
</evidence>
<dbReference type="GO" id="GO:0006012">
    <property type="term" value="P:galactose metabolic process"/>
    <property type="evidence" value="ECO:0007669"/>
    <property type="project" value="InterPro"/>
</dbReference>
<dbReference type="AlphaFoldDB" id="A0A252F616"/>
<evidence type="ECO:0000313" key="7">
    <source>
        <dbReference type="EMBL" id="OUM21228.1"/>
    </source>
</evidence>
<dbReference type="PANTHER" id="PTHR10457:SF7">
    <property type="entry name" value="GALACTOKINASE-RELATED"/>
    <property type="match status" value="1"/>
</dbReference>
<organism evidence="7 8">
    <name type="scientific">Butyricicoccus porcorum</name>
    <dbReference type="NCBI Taxonomy" id="1945634"/>
    <lineage>
        <taxon>Bacteria</taxon>
        <taxon>Bacillati</taxon>
        <taxon>Bacillota</taxon>
        <taxon>Clostridia</taxon>
        <taxon>Eubacteriales</taxon>
        <taxon>Butyricicoccaceae</taxon>
        <taxon>Butyricicoccus</taxon>
    </lineage>
</organism>
<dbReference type="SUPFAM" id="SSF55060">
    <property type="entry name" value="GHMP Kinase, C-terminal domain"/>
    <property type="match status" value="1"/>
</dbReference>
<dbReference type="GO" id="GO:0005524">
    <property type="term" value="F:ATP binding"/>
    <property type="evidence" value="ECO:0007669"/>
    <property type="project" value="UniProtKB-KW"/>
</dbReference>
<dbReference type="Pfam" id="PF00288">
    <property type="entry name" value="GHMP_kinases_N"/>
    <property type="match status" value="1"/>
</dbReference>
<dbReference type="PIRSF" id="PIRSF000530">
    <property type="entry name" value="Galactokinase"/>
    <property type="match status" value="1"/>
</dbReference>
<dbReference type="InterPro" id="IPR006204">
    <property type="entry name" value="GHMP_kinase_N_dom"/>
</dbReference>
<dbReference type="GO" id="GO:0005829">
    <property type="term" value="C:cytosol"/>
    <property type="evidence" value="ECO:0007669"/>
    <property type="project" value="TreeGrafter"/>
</dbReference>
<evidence type="ECO:0000256" key="3">
    <source>
        <dbReference type="ARBA" id="ARBA00022777"/>
    </source>
</evidence>
<dbReference type="InterPro" id="IPR014721">
    <property type="entry name" value="Ribsml_uS5_D2-typ_fold_subgr"/>
</dbReference>
<dbReference type="InterPro" id="IPR036554">
    <property type="entry name" value="GHMP_kinase_C_sf"/>
</dbReference>
<evidence type="ECO:0000256" key="4">
    <source>
        <dbReference type="ARBA" id="ARBA00022840"/>
    </source>
</evidence>
<proteinExistence type="inferred from homology"/>
<sequence>MVLILLEQAELTLRTGGMDAAISSVYGCSTEAVDPYRGRLLHVIDGYRTAFGRTDEIELFSAPGRTELGGNHTDHQHGNVLAASVNLDIVSCAAPNDSMVIRIQSEGYPADEVDLTDLTPHPEETNRTAALIRGVAAAAHKRGFEIKGFDAYMTSNVLSGSGLSSSAAYETIIGVMINRFFCGGELTAIDIAKIGQYAENIYFGKPCGLMDQMASSVGGIVAIDFQNEAEPKVQRISYDMHASEHSLCIIDTGGDHAELTSDYAAIPREMGEVAAAFGKTVLRDVPEADFVRSIPSLRRQLGDRAVLRAMHFFAENRRAVAEKEALEMGNFERFRQLVRRSGRSSAMYLQNVYTGVNPEHQDMSIALALAETILEGRGAVRVHGGGFAGTIQAFVPNDMVPYFKATIEAALGKDMCHILTIRPAGGVVLMTE</sequence>
<keyword evidence="2" id="KW-0547">Nucleotide-binding</keyword>
<dbReference type="Proteomes" id="UP000194903">
    <property type="component" value="Unassembled WGS sequence"/>
</dbReference>
<dbReference type="PRINTS" id="PR00473">
    <property type="entry name" value="GALCTOKINASE"/>
</dbReference>
<dbReference type="InterPro" id="IPR006206">
    <property type="entry name" value="Mevalonate/galactokinase"/>
</dbReference>
<protein>
    <submittedName>
        <fullName evidence="7">Galactokinase</fullName>
    </submittedName>
</protein>
<gene>
    <name evidence="7" type="ORF">CBW42_04150</name>
</gene>